<organism evidence="3 4">
    <name type="scientific">Pythium oligandrum</name>
    <name type="common">Mycoparasitic fungus</name>
    <dbReference type="NCBI Taxonomy" id="41045"/>
    <lineage>
        <taxon>Eukaryota</taxon>
        <taxon>Sar</taxon>
        <taxon>Stramenopiles</taxon>
        <taxon>Oomycota</taxon>
        <taxon>Peronosporomycetes</taxon>
        <taxon>Pythiales</taxon>
        <taxon>Pythiaceae</taxon>
        <taxon>Pythium</taxon>
    </lineage>
</organism>
<dbReference type="EMBL" id="SPLM01000040">
    <property type="protein sequence ID" value="TMW64370.1"/>
    <property type="molecule type" value="Genomic_DNA"/>
</dbReference>
<feature type="domain" description="PH" evidence="2">
    <location>
        <begin position="1"/>
        <end position="114"/>
    </location>
</feature>
<evidence type="ECO:0000256" key="1">
    <source>
        <dbReference type="SAM" id="MobiDB-lite"/>
    </source>
</evidence>
<dbReference type="OrthoDB" id="60930at2759"/>
<dbReference type="CDD" id="cd00821">
    <property type="entry name" value="PH"/>
    <property type="match status" value="1"/>
</dbReference>
<protein>
    <recommendedName>
        <fullName evidence="2">PH domain-containing protein</fullName>
    </recommendedName>
</protein>
<proteinExistence type="predicted"/>
<feature type="region of interest" description="Disordered" evidence="1">
    <location>
        <begin position="181"/>
        <end position="203"/>
    </location>
</feature>
<dbReference type="InterPro" id="IPR001849">
    <property type="entry name" value="PH_domain"/>
</dbReference>
<dbReference type="Proteomes" id="UP000794436">
    <property type="component" value="Unassembled WGS sequence"/>
</dbReference>
<name>A0A8K1CKK3_PYTOL</name>
<comment type="caution">
    <text evidence="3">The sequence shown here is derived from an EMBL/GenBank/DDBJ whole genome shotgun (WGS) entry which is preliminary data.</text>
</comment>
<dbReference type="SMART" id="SM00233">
    <property type="entry name" value="PH"/>
    <property type="match status" value="1"/>
</dbReference>
<dbReference type="SUPFAM" id="SSF50729">
    <property type="entry name" value="PH domain-like"/>
    <property type="match status" value="1"/>
</dbReference>
<evidence type="ECO:0000313" key="4">
    <source>
        <dbReference type="Proteomes" id="UP000794436"/>
    </source>
</evidence>
<dbReference type="AlphaFoldDB" id="A0A8K1CKK3"/>
<sequence>MYRDGYLVRCTGATFDIPLLYFCVFGDGKMSMYSEKGGKLVGEISMAGRVNKVRVEKPHPGKLPHRFSVSSAEVIRVEGRRMRLGEAKVFEFAAPNNDLMKEWANTLHLWRRMNWKENVKFFDEANELPQLDQRATLLHQIKEHHEAKMRRSSGTSKFMKLRNPMKGLMNVQATPTMKKLRDRVASSRTRSSSCATTTTASTA</sequence>
<evidence type="ECO:0000259" key="2">
    <source>
        <dbReference type="SMART" id="SM00233"/>
    </source>
</evidence>
<gene>
    <name evidence="3" type="ORF">Poli38472_012992</name>
</gene>
<keyword evidence="4" id="KW-1185">Reference proteome</keyword>
<accession>A0A8K1CKK3</accession>
<reference evidence="3" key="1">
    <citation type="submission" date="2019-03" db="EMBL/GenBank/DDBJ databases">
        <title>Long read genome sequence of the mycoparasitic Pythium oligandrum ATCC 38472 isolated from sugarbeet rhizosphere.</title>
        <authorList>
            <person name="Gaulin E."/>
        </authorList>
    </citation>
    <scope>NUCLEOTIDE SEQUENCE</scope>
    <source>
        <strain evidence="3">ATCC 38472_TT</strain>
    </source>
</reference>
<evidence type="ECO:0000313" key="3">
    <source>
        <dbReference type="EMBL" id="TMW64370.1"/>
    </source>
</evidence>
<feature type="compositionally biased region" description="Low complexity" evidence="1">
    <location>
        <begin position="186"/>
        <end position="203"/>
    </location>
</feature>